<dbReference type="GO" id="GO:0000166">
    <property type="term" value="F:nucleotide binding"/>
    <property type="evidence" value="ECO:0007669"/>
    <property type="project" value="UniProtKB-KW"/>
</dbReference>
<dbReference type="InterPro" id="IPR013785">
    <property type="entry name" value="Aldolase_TIM"/>
</dbReference>
<evidence type="ECO:0000256" key="8">
    <source>
        <dbReference type="ARBA" id="ARBA00023033"/>
    </source>
</evidence>
<keyword evidence="3" id="KW-0216">Detoxification</keyword>
<evidence type="ECO:0000313" key="12">
    <source>
        <dbReference type="EMBL" id="CAA6830362.1"/>
    </source>
</evidence>
<dbReference type="PANTHER" id="PTHR42747">
    <property type="entry name" value="NITRONATE MONOOXYGENASE-RELATED"/>
    <property type="match status" value="1"/>
</dbReference>
<protein>
    <recommendedName>
        <fullName evidence="11">Nitronate monooxygenase</fullName>
    </recommendedName>
    <alternativeName>
        <fullName evidence="9">Propionate 3-nitronate monooxygenase</fullName>
    </alternativeName>
</protein>
<dbReference type="PANTHER" id="PTHR42747:SF3">
    <property type="entry name" value="NITRONATE MONOOXYGENASE-RELATED"/>
    <property type="match status" value="1"/>
</dbReference>
<comment type="similarity">
    <text evidence="2">Belongs to the nitronate monooxygenase family. NMO class I subfamily.</text>
</comment>
<dbReference type="EMBL" id="CACVAT010000578">
    <property type="protein sequence ID" value="CAA6830362.1"/>
    <property type="molecule type" value="Genomic_DNA"/>
</dbReference>
<dbReference type="GO" id="GO:0018580">
    <property type="term" value="F:nitronate monooxygenase activity"/>
    <property type="evidence" value="ECO:0007669"/>
    <property type="project" value="InterPro"/>
</dbReference>
<evidence type="ECO:0000256" key="2">
    <source>
        <dbReference type="ARBA" id="ARBA00009881"/>
    </source>
</evidence>
<keyword evidence="8" id="KW-0503">Monooxygenase</keyword>
<keyword evidence="4" id="KW-0285">Flavoprotein</keyword>
<dbReference type="AlphaFoldDB" id="A0A6S6ULS7"/>
<dbReference type="Gene3D" id="3.20.20.70">
    <property type="entry name" value="Aldolase class I"/>
    <property type="match status" value="1"/>
</dbReference>
<sequence length="322" mass="34496">MPTKNIKNLLGTELPIIQAPMAGVQDSALTIAVCEAGGLGSLPCAMLSADKIASEISAIKAATDKPFNLNFFSHQAPDYDAQQQLVWQETLKPYFDELGVEINTSPNGASRMPFSHDIADVIEPFNPEFISFHFGLPDKELLARIKKWGTTIVSSATTVEEAVWLEARGADGIIAQGLEAGGHRGMFLSNDVSTQMGIFSLIPQIVQKVNVPVIAAGGIADNRGVEAALQLGASAVQIGTAYLLCSEVKTSQLHRAAIKSAKAEHTALTNVFSGRPARGIVNRAMKELGYISPKAPEFPYASIEMAQLRGPAEQLNSDDFLY</sequence>
<dbReference type="CDD" id="cd04730">
    <property type="entry name" value="NPD_like"/>
    <property type="match status" value="1"/>
</dbReference>
<evidence type="ECO:0000256" key="5">
    <source>
        <dbReference type="ARBA" id="ARBA00022643"/>
    </source>
</evidence>
<dbReference type="GO" id="GO:0009636">
    <property type="term" value="P:response to toxic substance"/>
    <property type="evidence" value="ECO:0007669"/>
    <property type="project" value="UniProtKB-KW"/>
</dbReference>
<evidence type="ECO:0000256" key="6">
    <source>
        <dbReference type="ARBA" id="ARBA00022741"/>
    </source>
</evidence>
<evidence type="ECO:0000256" key="11">
    <source>
        <dbReference type="ARBA" id="ARBA00067136"/>
    </source>
</evidence>
<dbReference type="InterPro" id="IPR004136">
    <property type="entry name" value="NMO"/>
</dbReference>
<evidence type="ECO:0000256" key="1">
    <source>
        <dbReference type="ARBA" id="ARBA00001917"/>
    </source>
</evidence>
<keyword evidence="5" id="KW-0288">FMN</keyword>
<keyword evidence="6" id="KW-0547">Nucleotide-binding</keyword>
<dbReference type="Pfam" id="PF03060">
    <property type="entry name" value="NMO"/>
    <property type="match status" value="1"/>
</dbReference>
<evidence type="ECO:0000256" key="7">
    <source>
        <dbReference type="ARBA" id="ARBA00023002"/>
    </source>
</evidence>
<reference evidence="12" key="1">
    <citation type="submission" date="2020-01" db="EMBL/GenBank/DDBJ databases">
        <authorList>
            <person name="Meier V. D."/>
            <person name="Meier V D."/>
        </authorList>
    </citation>
    <scope>NUCLEOTIDE SEQUENCE</scope>
    <source>
        <strain evidence="12">HLG_WM_MAG_09</strain>
    </source>
</reference>
<keyword evidence="7 12" id="KW-0560">Oxidoreductase</keyword>
<evidence type="ECO:0000256" key="4">
    <source>
        <dbReference type="ARBA" id="ARBA00022630"/>
    </source>
</evidence>
<evidence type="ECO:0000256" key="9">
    <source>
        <dbReference type="ARBA" id="ARBA00031155"/>
    </source>
</evidence>
<evidence type="ECO:0000256" key="10">
    <source>
        <dbReference type="ARBA" id="ARBA00049401"/>
    </source>
</evidence>
<evidence type="ECO:0000256" key="3">
    <source>
        <dbReference type="ARBA" id="ARBA00022575"/>
    </source>
</evidence>
<dbReference type="FunFam" id="3.20.20.70:FF:000154">
    <property type="entry name" value="Probable nitronate monooxygenase"/>
    <property type="match status" value="1"/>
</dbReference>
<organism evidence="12">
    <name type="scientific">uncultured Thiotrichaceae bacterium</name>
    <dbReference type="NCBI Taxonomy" id="298394"/>
    <lineage>
        <taxon>Bacteria</taxon>
        <taxon>Pseudomonadati</taxon>
        <taxon>Pseudomonadota</taxon>
        <taxon>Gammaproteobacteria</taxon>
        <taxon>Thiotrichales</taxon>
        <taxon>Thiotrichaceae</taxon>
        <taxon>environmental samples</taxon>
    </lineage>
</organism>
<name>A0A6S6ULS7_9GAMM</name>
<comment type="catalytic activity">
    <reaction evidence="10">
        <text>3 propionate 3-nitronate + 3 O2 + H2O = 3 3-oxopropanoate + 2 nitrate + nitrite + H2O2 + 3 H(+)</text>
        <dbReference type="Rhea" id="RHEA:57332"/>
        <dbReference type="ChEBI" id="CHEBI:15377"/>
        <dbReference type="ChEBI" id="CHEBI:15378"/>
        <dbReference type="ChEBI" id="CHEBI:15379"/>
        <dbReference type="ChEBI" id="CHEBI:16240"/>
        <dbReference type="ChEBI" id="CHEBI:16301"/>
        <dbReference type="ChEBI" id="CHEBI:17632"/>
        <dbReference type="ChEBI" id="CHEBI:33190"/>
        <dbReference type="ChEBI" id="CHEBI:136067"/>
    </reaction>
</comment>
<dbReference type="SUPFAM" id="SSF51412">
    <property type="entry name" value="Inosine monophosphate dehydrogenase (IMPDH)"/>
    <property type="match status" value="1"/>
</dbReference>
<gene>
    <name evidence="12" type="ORF">HELGO_WM24727</name>
</gene>
<proteinExistence type="inferred from homology"/>
<comment type="cofactor">
    <cofactor evidence="1">
        <name>FMN</name>
        <dbReference type="ChEBI" id="CHEBI:58210"/>
    </cofactor>
</comment>
<accession>A0A6S6ULS7</accession>